<feature type="binding site" evidence="4">
    <location>
        <position position="272"/>
    </location>
    <ligand>
        <name>S-adenosyl-L-methionine</name>
        <dbReference type="ChEBI" id="CHEBI:59789"/>
    </ligand>
</feature>
<dbReference type="PROSITE" id="PS01231">
    <property type="entry name" value="TRMA_2"/>
    <property type="match status" value="1"/>
</dbReference>
<evidence type="ECO:0000256" key="1">
    <source>
        <dbReference type="ARBA" id="ARBA00022603"/>
    </source>
</evidence>
<feature type="binding site" evidence="4">
    <location>
        <position position="301"/>
    </location>
    <ligand>
        <name>S-adenosyl-L-methionine</name>
        <dbReference type="ChEBI" id="CHEBI:59789"/>
    </ligand>
</feature>
<dbReference type="Gene3D" id="2.40.50.1070">
    <property type="match status" value="1"/>
</dbReference>
<dbReference type="InterPro" id="IPR010280">
    <property type="entry name" value="U5_MeTrfase_fam"/>
</dbReference>
<dbReference type="RefSeq" id="WP_359271742.1">
    <property type="nucleotide sequence ID" value="NZ_JBEZNA010000022.1"/>
</dbReference>
<accession>A0ABV3EPC2</accession>
<name>A0ABV3EPC2_9ACTN</name>
<feature type="domain" description="TRAM" evidence="5">
    <location>
        <begin position="7"/>
        <end position="68"/>
    </location>
</feature>
<gene>
    <name evidence="6" type="ORF">AB0D95_12535</name>
</gene>
<dbReference type="InterPro" id="IPR002792">
    <property type="entry name" value="TRAM_dom"/>
</dbReference>
<evidence type="ECO:0000256" key="3">
    <source>
        <dbReference type="ARBA" id="ARBA00022691"/>
    </source>
</evidence>
<dbReference type="InterPro" id="IPR012340">
    <property type="entry name" value="NA-bd_OB-fold"/>
</dbReference>
<keyword evidence="2 4" id="KW-0808">Transferase</keyword>
<dbReference type="PROSITE" id="PS51687">
    <property type="entry name" value="SAM_MT_RNA_M5U"/>
    <property type="match status" value="1"/>
</dbReference>
<dbReference type="Proteomes" id="UP001551584">
    <property type="component" value="Unassembled WGS sequence"/>
</dbReference>
<dbReference type="Pfam" id="PF05958">
    <property type="entry name" value="tRNA_U5-meth_tr"/>
    <property type="match status" value="1"/>
</dbReference>
<dbReference type="PANTHER" id="PTHR11061:SF30">
    <property type="entry name" value="TRNA (URACIL(54)-C(5))-METHYLTRANSFERASE"/>
    <property type="match status" value="1"/>
</dbReference>
<evidence type="ECO:0000259" key="5">
    <source>
        <dbReference type="PROSITE" id="PS50926"/>
    </source>
</evidence>
<dbReference type="SUPFAM" id="SSF50249">
    <property type="entry name" value="Nucleic acid-binding proteins"/>
    <property type="match status" value="1"/>
</dbReference>
<evidence type="ECO:0000256" key="2">
    <source>
        <dbReference type="ARBA" id="ARBA00022679"/>
    </source>
</evidence>
<reference evidence="6 7" key="1">
    <citation type="submission" date="2024-06" db="EMBL/GenBank/DDBJ databases">
        <title>The Natural Products Discovery Center: Release of the First 8490 Sequenced Strains for Exploring Actinobacteria Biosynthetic Diversity.</title>
        <authorList>
            <person name="Kalkreuter E."/>
            <person name="Kautsar S.A."/>
            <person name="Yang D."/>
            <person name="Bader C.D."/>
            <person name="Teijaro C.N."/>
            <person name="Fluegel L."/>
            <person name="Davis C.M."/>
            <person name="Simpson J.R."/>
            <person name="Lauterbach L."/>
            <person name="Steele A.D."/>
            <person name="Gui C."/>
            <person name="Meng S."/>
            <person name="Li G."/>
            <person name="Viehrig K."/>
            <person name="Ye F."/>
            <person name="Su P."/>
            <person name="Kiefer A.F."/>
            <person name="Nichols A."/>
            <person name="Cepeda A.J."/>
            <person name="Yan W."/>
            <person name="Fan B."/>
            <person name="Jiang Y."/>
            <person name="Adhikari A."/>
            <person name="Zheng C.-J."/>
            <person name="Schuster L."/>
            <person name="Cowan T.M."/>
            <person name="Smanski M.J."/>
            <person name="Chevrette M.G."/>
            <person name="De Carvalho L.P.S."/>
            <person name="Shen B."/>
        </authorList>
    </citation>
    <scope>NUCLEOTIDE SEQUENCE [LARGE SCALE GENOMIC DNA]</scope>
    <source>
        <strain evidence="6 7">NPDC048117</strain>
    </source>
</reference>
<comment type="caution">
    <text evidence="6">The sequence shown here is derived from an EMBL/GenBank/DDBJ whole genome shotgun (WGS) entry which is preliminary data.</text>
</comment>
<dbReference type="PANTHER" id="PTHR11061">
    <property type="entry name" value="RNA M5U METHYLTRANSFERASE"/>
    <property type="match status" value="1"/>
</dbReference>
<keyword evidence="7" id="KW-1185">Reference proteome</keyword>
<comment type="similarity">
    <text evidence="4">Belongs to the class I-like SAM-binding methyltransferase superfamily. RNA M5U methyltransferase family.</text>
</comment>
<keyword evidence="3 4" id="KW-0949">S-adenosyl-L-methionine</keyword>
<dbReference type="SUPFAM" id="SSF53335">
    <property type="entry name" value="S-adenosyl-L-methionine-dependent methyltransferases"/>
    <property type="match status" value="1"/>
</dbReference>
<evidence type="ECO:0000313" key="6">
    <source>
        <dbReference type="EMBL" id="MEU9578076.1"/>
    </source>
</evidence>
<dbReference type="InterPro" id="IPR029063">
    <property type="entry name" value="SAM-dependent_MTases_sf"/>
</dbReference>
<evidence type="ECO:0000313" key="7">
    <source>
        <dbReference type="Proteomes" id="UP001551584"/>
    </source>
</evidence>
<dbReference type="CDD" id="cd02440">
    <property type="entry name" value="AdoMet_MTases"/>
    <property type="match status" value="1"/>
</dbReference>
<feature type="binding site" evidence="4">
    <location>
        <position position="325"/>
    </location>
    <ligand>
        <name>S-adenosyl-L-methionine</name>
        <dbReference type="ChEBI" id="CHEBI:59789"/>
    </ligand>
</feature>
<dbReference type="PROSITE" id="PS50926">
    <property type="entry name" value="TRAM"/>
    <property type="match status" value="1"/>
</dbReference>
<dbReference type="Pfam" id="PF01938">
    <property type="entry name" value="TRAM"/>
    <property type="match status" value="1"/>
</dbReference>
<organism evidence="6 7">
    <name type="scientific">Streptomyces chilikensis</name>
    <dbReference type="NCBI Taxonomy" id="1194079"/>
    <lineage>
        <taxon>Bacteria</taxon>
        <taxon>Bacillati</taxon>
        <taxon>Actinomycetota</taxon>
        <taxon>Actinomycetes</taxon>
        <taxon>Kitasatosporales</taxon>
        <taxon>Streptomycetaceae</taxon>
        <taxon>Streptomyces</taxon>
    </lineage>
</organism>
<proteinExistence type="inferred from homology"/>
<dbReference type="Gene3D" id="3.40.50.150">
    <property type="entry name" value="Vaccinia Virus protein VP39"/>
    <property type="match status" value="1"/>
</dbReference>
<dbReference type="Gene3D" id="2.40.50.140">
    <property type="entry name" value="Nucleic acid-binding proteins"/>
    <property type="match status" value="1"/>
</dbReference>
<sequence length="443" mass="47893">MQAQEKKSLVGEEYEVEIGPVAHGGHCIARTDEGQVLFVRHTLPGERVVARVTEGEEGARFLRADAVEILDASKDRVEAPCPFAGPGRCGGCDWQHAKPGAQRRLKGEVVAEQLQRLAGLTPEEAGWDGTVMPAEGDKVPAGQVPSWRTRVQYAVDPGTGQAGLRKHRSHEVQVIDHCMIAAEGVSELGVERRDWSGMESVEAIAATGSQDRQVILTPREGARLPIVELDRPVSVMRVGEKDGGVHRVHGRPFVRERADGRTYRVGSGGFWQVHPKAADTLVTAVMQGLLPRKGETALDLYCGVGLFAGALADRLGDEGAVLGIESGKRAVEDARHNLDGFDRVRIEQGKVEAVLPRTGITEVDLIVLDPPRAGAGRRTVSHLASLGARRVAYVACDPAALARDIAYFREGGYRVRTLRVFDLFPMTHHVECVAILEPAGKGL</sequence>
<feature type="binding site" evidence="4">
    <location>
        <position position="369"/>
    </location>
    <ligand>
        <name>S-adenosyl-L-methionine</name>
        <dbReference type="ChEBI" id="CHEBI:59789"/>
    </ligand>
</feature>
<protein>
    <submittedName>
        <fullName evidence="6">TRAM domain-containing protein</fullName>
    </submittedName>
</protein>
<feature type="active site" description="Nucleophile" evidence="4">
    <location>
        <position position="396"/>
    </location>
</feature>
<keyword evidence="1 4" id="KW-0489">Methyltransferase</keyword>
<dbReference type="InterPro" id="IPR030391">
    <property type="entry name" value="MeTrfase_TrmA_CS"/>
</dbReference>
<evidence type="ECO:0000256" key="4">
    <source>
        <dbReference type="PROSITE-ProRule" id="PRU01024"/>
    </source>
</evidence>
<dbReference type="EMBL" id="JBEZNA010000022">
    <property type="protein sequence ID" value="MEU9578076.1"/>
    <property type="molecule type" value="Genomic_DNA"/>
</dbReference>